<dbReference type="EMBL" id="VCAU01000011">
    <property type="protein sequence ID" value="KAF9892666.1"/>
    <property type="molecule type" value="Genomic_DNA"/>
</dbReference>
<accession>A0AAD4CTX8</accession>
<evidence type="ECO:0000313" key="1">
    <source>
        <dbReference type="EMBL" id="KAF9892666.1"/>
    </source>
</evidence>
<keyword evidence="2" id="KW-1185">Reference proteome</keyword>
<dbReference type="Proteomes" id="UP001194746">
    <property type="component" value="Unassembled WGS sequence"/>
</dbReference>
<gene>
    <name evidence="1" type="ORF">FE257_001068</name>
</gene>
<dbReference type="AlphaFoldDB" id="A0AAD4CTX8"/>
<organism evidence="1 2">
    <name type="scientific">Aspergillus nanangensis</name>
    <dbReference type="NCBI Taxonomy" id="2582783"/>
    <lineage>
        <taxon>Eukaryota</taxon>
        <taxon>Fungi</taxon>
        <taxon>Dikarya</taxon>
        <taxon>Ascomycota</taxon>
        <taxon>Pezizomycotina</taxon>
        <taxon>Eurotiomycetes</taxon>
        <taxon>Eurotiomycetidae</taxon>
        <taxon>Eurotiales</taxon>
        <taxon>Aspergillaceae</taxon>
        <taxon>Aspergillus</taxon>
        <taxon>Aspergillus subgen. Circumdati</taxon>
    </lineage>
</organism>
<sequence length="990" mass="110223">MFEHPPDPDTAETDFALKVDSTWGGEFEDNPYVEEDPTDAPFGFVVLTSPEEIQVSLDKRDGSHWEVFDCLDAITEGEHTVRMVCTNEEDDSNCGKIHLGHGAPGTIIQMPQGCGPGKYAVAKDLIPSNNQTLPGHLAERSLTYRDGVYDLKFDYDFRRVPRDMGETQMRIDFSNDANYWNEVVAEAASSSSASQKTRKRSMDEVGGNHRRWMEEEWREDAHFGGLQPEHLHKRWFGTTIVSWLIHMFGTVETTVEVGHHYSEDFVLKLVVERMQCANMDARLDIYAQTHVEATVNFGFTLITTLEWPINLDNSFLYFRSRGKADAKFGVDAAATFFFDTGDVQLFSADKFGAAFAVPGIITIGPNFKIFGQVEGEATLGVKFESSLKLAEWDVYQTYPVANEEWEPKSEEDPEKTAYTSEPSMEWGISANGYVAAHIKPTITFGIDFNQDLIPLTSCAVNLVADGYVRFHAEGQVGSSGASFCYGVDAGGDLYATIDAPGPIKWALPQDPYHIYPVSPVEIYPATGKPACWSPSQSDSLQARSLTLSGAEMTYNHSNSKRPSLEVYYSDDQPHSLGKRAQVWGPLISSIPGMTCPGTDGTEKVPPCPYCSGGSASQGGSIDALVARQSGETCYYEPLGKDPGDICLDDISSSEVERRSVLEKRTEPKKLKWTYNGIEIPLAVVHFPSCGRAKRSSEILKWYGFDPIQQSCGPRISKLATQPRGVGYVTEHVYEAFALQQFFEFVTSTELPAGYTPAGPDWVAEVILNLGGNRAHIMSGETLFDLVKRHIGGTDNKEALVLADGFMNRKKEDFMQGDTPYRGTQADEQSTRIQQRNTVGVFYYMNHRDIWQIFVESSQGIEKDLATFDSSYRWGSHQDELGRPNRSGQTNPPVAGLRDLYCYWIDTILKTAEANADVWHAGSTANFKAKFGQTASGQAWVSELERGLMARRHMRFPQAVQRHSDPNPQQPVVWQNSNYHNLWTGNPAGPF</sequence>
<evidence type="ECO:0000313" key="2">
    <source>
        <dbReference type="Proteomes" id="UP001194746"/>
    </source>
</evidence>
<proteinExistence type="predicted"/>
<reference evidence="1" key="2">
    <citation type="submission" date="2020-02" db="EMBL/GenBank/DDBJ databases">
        <authorList>
            <person name="Gilchrist C.L.M."/>
            <person name="Chooi Y.-H."/>
        </authorList>
    </citation>
    <scope>NUCLEOTIDE SEQUENCE</scope>
    <source>
        <strain evidence="1">MST-FP2251</strain>
    </source>
</reference>
<reference evidence="1" key="1">
    <citation type="journal article" date="2019" name="Beilstein J. Org. Chem.">
        <title>Nanangenines: drimane sesquiterpenoids as the dominant metabolite cohort of a novel Australian fungus, Aspergillus nanangensis.</title>
        <authorList>
            <person name="Lacey H.J."/>
            <person name="Gilchrist C.L.M."/>
            <person name="Crombie A."/>
            <person name="Kalaitzis J.A."/>
            <person name="Vuong D."/>
            <person name="Rutledge P.J."/>
            <person name="Turner P."/>
            <person name="Pitt J.I."/>
            <person name="Lacey E."/>
            <person name="Chooi Y.H."/>
            <person name="Piggott A.M."/>
        </authorList>
    </citation>
    <scope>NUCLEOTIDE SEQUENCE</scope>
    <source>
        <strain evidence="1">MST-FP2251</strain>
    </source>
</reference>
<protein>
    <submittedName>
        <fullName evidence="1">Uncharacterized protein</fullName>
    </submittedName>
</protein>
<comment type="caution">
    <text evidence="1">The sequence shown here is derived from an EMBL/GenBank/DDBJ whole genome shotgun (WGS) entry which is preliminary data.</text>
</comment>
<name>A0AAD4CTX8_ASPNN</name>